<keyword evidence="2" id="KW-0812">Transmembrane</keyword>
<keyword evidence="4" id="KW-0808">Transferase</keyword>
<dbReference type="SUPFAM" id="SSF53448">
    <property type="entry name" value="Nucleotide-diphospho-sugar transferases"/>
    <property type="match status" value="1"/>
</dbReference>
<evidence type="ECO:0000313" key="5">
    <source>
        <dbReference type="Proteomes" id="UP001310248"/>
    </source>
</evidence>
<dbReference type="InterPro" id="IPR003362">
    <property type="entry name" value="Bact_transf"/>
</dbReference>
<feature type="transmembrane region" description="Helical" evidence="2">
    <location>
        <begin position="6"/>
        <end position="26"/>
    </location>
</feature>
<keyword evidence="2" id="KW-0472">Membrane</keyword>
<feature type="domain" description="Bacterial sugar transferase" evidence="3">
    <location>
        <begin position="405"/>
        <end position="598"/>
    </location>
</feature>
<dbReference type="RefSeq" id="WP_329776609.1">
    <property type="nucleotide sequence ID" value="NZ_JAYDYW010000016.1"/>
</dbReference>
<comment type="similarity">
    <text evidence="1">Belongs to the bacterial sugar transferase family.</text>
</comment>
<dbReference type="Pfam" id="PF02397">
    <property type="entry name" value="Bac_transf"/>
    <property type="match status" value="1"/>
</dbReference>
<accession>A0ABU7G8T7</accession>
<keyword evidence="2" id="KW-1133">Transmembrane helix</keyword>
<evidence type="ECO:0000256" key="2">
    <source>
        <dbReference type="SAM" id="Phobius"/>
    </source>
</evidence>
<evidence type="ECO:0000256" key="1">
    <source>
        <dbReference type="ARBA" id="ARBA00006464"/>
    </source>
</evidence>
<dbReference type="PANTHER" id="PTHR30576">
    <property type="entry name" value="COLANIC BIOSYNTHESIS UDP-GLUCOSE LIPID CARRIER TRANSFERASE"/>
    <property type="match status" value="1"/>
</dbReference>
<feature type="transmembrane region" description="Helical" evidence="2">
    <location>
        <begin position="410"/>
        <end position="431"/>
    </location>
</feature>
<keyword evidence="5" id="KW-1185">Reference proteome</keyword>
<dbReference type="Proteomes" id="UP001310248">
    <property type="component" value="Unassembled WGS sequence"/>
</dbReference>
<evidence type="ECO:0000313" key="4">
    <source>
        <dbReference type="EMBL" id="MEE1675828.1"/>
    </source>
</evidence>
<dbReference type="PANTHER" id="PTHR30576:SF0">
    <property type="entry name" value="UNDECAPRENYL-PHOSPHATE N-ACETYLGALACTOSAMINYL 1-PHOSPHATE TRANSFERASE-RELATED"/>
    <property type="match status" value="1"/>
</dbReference>
<organism evidence="4 5">
    <name type="scientific">Agarivorans aestuarii</name>
    <dbReference type="NCBI Taxonomy" id="1563703"/>
    <lineage>
        <taxon>Bacteria</taxon>
        <taxon>Pseudomonadati</taxon>
        <taxon>Pseudomonadota</taxon>
        <taxon>Gammaproteobacteria</taxon>
        <taxon>Alteromonadales</taxon>
        <taxon>Alteromonadaceae</taxon>
        <taxon>Agarivorans</taxon>
    </lineage>
</organism>
<comment type="caution">
    <text evidence="4">The sequence shown here is derived from an EMBL/GenBank/DDBJ whole genome shotgun (WGS) entry which is preliminary data.</text>
</comment>
<feature type="transmembrane region" description="Helical" evidence="2">
    <location>
        <begin position="299"/>
        <end position="327"/>
    </location>
</feature>
<proteinExistence type="inferred from homology"/>
<dbReference type="GO" id="GO:0016740">
    <property type="term" value="F:transferase activity"/>
    <property type="evidence" value="ECO:0007669"/>
    <property type="project" value="UniProtKB-KW"/>
</dbReference>
<evidence type="ECO:0000259" key="3">
    <source>
        <dbReference type="Pfam" id="PF02397"/>
    </source>
</evidence>
<name>A0ABU7G8T7_9ALTE</name>
<gene>
    <name evidence="4" type="ORF">SNR37_001155</name>
</gene>
<protein>
    <submittedName>
        <fullName evidence="4">Sugar transferase</fullName>
    </submittedName>
</protein>
<reference evidence="5" key="1">
    <citation type="submission" date="2023-07" db="EMBL/GenBank/DDBJ databases">
        <title>Draft genome sequence of Agarivorans aestuarii strain ZMCS4, a CAZymes producing bacteria isolated from the marine brown algae Clodostephus spongiosus.</title>
        <authorList>
            <person name="Lorente B."/>
            <person name="Cabral C."/>
            <person name="Frias J."/>
            <person name="Faria J."/>
            <person name="Toubarro D."/>
        </authorList>
    </citation>
    <scope>NUCLEOTIDE SEQUENCE [LARGE SCALE GENOMIC DNA]</scope>
    <source>
        <strain evidence="5">ZMCS4</strain>
    </source>
</reference>
<sequence length="603" mass="67460">MNILIYITLIAMFLVVYHHALYPLLLKLLSKDKPQMSEQEQQEVVRKYHQREQDQQLPSIELLIPAYNEQDYIAAKLINLATLDYPDDRLSIKIICDGCSDDTASVARACLADLMFCSFSIEVCEQVQNQGKVAVLNQHISQSKADIVALSDVSALISVDAMLIAAKHFSQSKVGVVCGYYHLLSPGSVGEQAYWNYQREVKRCEANMGAPLGAHGAFYLIRKSLFRVMPDDTINDDFVIPMDIVAQGYKAVYEPNIRALELEHAADSQDRSRRKRIGAGNLQQLIRLRHMLLPRFKGVAFTFFSGKALRVTIPIFMLTSFFGAMVLSAQSSLFAVLFGLQLLAYGLALLPRLLPKAKLPSAIGSLNYLVEGHFSSMMGCVDYLLRKLQRRYLSGFVSPLVAAGKRLFDVLGATLLLFVFSPLFPIVALAIKLDSKGPVFYQQTRVGLMSDNVVQLFDILKFRSMRTDAEIGIGAVWAAKQDKRITRVGLFLRKTRIDELPQLINVLKGEMSLVGPRPERPVFYQTLENSIPFYSERTVGVKPGITGLAQVNLAYDCSIEDVKQKLAYDHCYALSLSQCSSWLYQDISVLIKTVWVVLAGKGQ</sequence>
<dbReference type="Gene3D" id="3.90.550.10">
    <property type="entry name" value="Spore Coat Polysaccharide Biosynthesis Protein SpsA, Chain A"/>
    <property type="match status" value="1"/>
</dbReference>
<feature type="transmembrane region" description="Helical" evidence="2">
    <location>
        <begin position="333"/>
        <end position="354"/>
    </location>
</feature>
<dbReference type="CDD" id="cd06439">
    <property type="entry name" value="CESA_like_1"/>
    <property type="match status" value="1"/>
</dbReference>
<dbReference type="EMBL" id="JAYDYW010000016">
    <property type="protein sequence ID" value="MEE1675828.1"/>
    <property type="molecule type" value="Genomic_DNA"/>
</dbReference>
<dbReference type="Pfam" id="PF13641">
    <property type="entry name" value="Glyco_tranf_2_3"/>
    <property type="match status" value="1"/>
</dbReference>
<dbReference type="InterPro" id="IPR029044">
    <property type="entry name" value="Nucleotide-diphossugar_trans"/>
</dbReference>